<feature type="region of interest" description="Disordered" evidence="1">
    <location>
        <begin position="1"/>
        <end position="38"/>
    </location>
</feature>
<proteinExistence type="predicted"/>
<dbReference type="AlphaFoldDB" id="A0A316VX75"/>
<protein>
    <submittedName>
        <fullName evidence="2">Uncharacterized protein</fullName>
    </submittedName>
</protein>
<organism evidence="2 3">
    <name type="scientific">Ceraceosorus guamensis</name>
    <dbReference type="NCBI Taxonomy" id="1522189"/>
    <lineage>
        <taxon>Eukaryota</taxon>
        <taxon>Fungi</taxon>
        <taxon>Dikarya</taxon>
        <taxon>Basidiomycota</taxon>
        <taxon>Ustilaginomycotina</taxon>
        <taxon>Exobasidiomycetes</taxon>
        <taxon>Ceraceosorales</taxon>
        <taxon>Ceraceosoraceae</taxon>
        <taxon>Ceraceosorus</taxon>
    </lineage>
</organism>
<dbReference type="OrthoDB" id="10628476at2759"/>
<gene>
    <name evidence="2" type="ORF">IE81DRAFT_367936</name>
</gene>
<accession>A0A316VX75</accession>
<dbReference type="Proteomes" id="UP000245783">
    <property type="component" value="Unassembled WGS sequence"/>
</dbReference>
<evidence type="ECO:0000313" key="3">
    <source>
        <dbReference type="Proteomes" id="UP000245783"/>
    </source>
</evidence>
<reference evidence="2 3" key="1">
    <citation type="journal article" date="2018" name="Mol. Biol. Evol.">
        <title>Broad Genomic Sampling Reveals a Smut Pathogenic Ancestry of the Fungal Clade Ustilaginomycotina.</title>
        <authorList>
            <person name="Kijpornyongpan T."/>
            <person name="Mondo S.J."/>
            <person name="Barry K."/>
            <person name="Sandor L."/>
            <person name="Lee J."/>
            <person name="Lipzen A."/>
            <person name="Pangilinan J."/>
            <person name="LaButti K."/>
            <person name="Hainaut M."/>
            <person name="Henrissat B."/>
            <person name="Grigoriev I.V."/>
            <person name="Spatafora J.W."/>
            <person name="Aime M.C."/>
        </authorList>
    </citation>
    <scope>NUCLEOTIDE SEQUENCE [LARGE SCALE GENOMIC DNA]</scope>
    <source>
        <strain evidence="2 3">MCA 4658</strain>
    </source>
</reference>
<evidence type="ECO:0000256" key="1">
    <source>
        <dbReference type="SAM" id="MobiDB-lite"/>
    </source>
</evidence>
<dbReference type="GeneID" id="37038985"/>
<sequence>MPGRLGRPSTAWHDVGGGSLSDSPIPGAAPTRRRRPVSMDLLASPPPDYWGLGTHATATSASAPVAQRGYQQPRVLTRAQISHVGLGEDRIASIVRDAVASEFAKNENLRNASRRPSAARQQIVEIVGRLQRVEATLLAGLWVVTLSQWFPMPGLLKPFISDIAKFVVCFVVLPLLLLQTDACRSAVAQLQHAWQALKADIARGRAVWAEVARRERRR</sequence>
<dbReference type="InParanoid" id="A0A316VX75"/>
<evidence type="ECO:0000313" key="2">
    <source>
        <dbReference type="EMBL" id="PWN40891.1"/>
    </source>
</evidence>
<dbReference type="RefSeq" id="XP_025368051.1">
    <property type="nucleotide sequence ID" value="XM_025517115.1"/>
</dbReference>
<name>A0A316VX75_9BASI</name>
<keyword evidence="3" id="KW-1185">Reference proteome</keyword>
<dbReference type="EMBL" id="KZ819404">
    <property type="protein sequence ID" value="PWN40891.1"/>
    <property type="molecule type" value="Genomic_DNA"/>
</dbReference>